<dbReference type="KEGG" id="pcam:HNE05_05075"/>
<protein>
    <submittedName>
        <fullName evidence="1">Uncharacterized protein</fullName>
    </submittedName>
</protein>
<name>A0A6M8FRM1_9GAMM</name>
<keyword evidence="2" id="KW-1185">Reference proteome</keyword>
<dbReference type="AlphaFoldDB" id="A0A6M8FRM1"/>
<dbReference type="EMBL" id="CP053697">
    <property type="protein sequence ID" value="QKE62756.1"/>
    <property type="molecule type" value="Genomic_DNA"/>
</dbReference>
<sequence length="68" mass="7758">MNPPVLVRREGAIWMATEKAKDLPRCFRAQAKPLSAQNYSPIIAINEGRVIDELFPKLCAEHRNTPRQ</sequence>
<evidence type="ECO:0000313" key="1">
    <source>
        <dbReference type="EMBL" id="QKE62756.1"/>
    </source>
</evidence>
<proteinExistence type="predicted"/>
<reference evidence="1" key="1">
    <citation type="submission" date="2020-07" db="EMBL/GenBank/DDBJ databases">
        <title>Nitrate ammonifying Pseudomonas campi sp. nov. isolated from German agricultural grassland.</title>
        <authorList>
            <person name="Timsy T."/>
            <person name="Ulrich A."/>
            <person name="Spanner T."/>
            <person name="Foesel B."/>
            <person name="Kolb S."/>
            <person name="Horn M.A."/>
            <person name="Behrendt U."/>
        </authorList>
    </citation>
    <scope>NUCLEOTIDE SEQUENCE</scope>
    <source>
        <strain evidence="1">S1-A32-2</strain>
    </source>
</reference>
<evidence type="ECO:0000313" key="2">
    <source>
        <dbReference type="Proteomes" id="UP000501379"/>
    </source>
</evidence>
<organism evidence="1 2">
    <name type="scientific">Aquipseudomonas campi</name>
    <dbReference type="NCBI Taxonomy" id="2731681"/>
    <lineage>
        <taxon>Bacteria</taxon>
        <taxon>Pseudomonadati</taxon>
        <taxon>Pseudomonadota</taxon>
        <taxon>Gammaproteobacteria</taxon>
        <taxon>Pseudomonadales</taxon>
        <taxon>Pseudomonadaceae</taxon>
        <taxon>Aquipseudomonas</taxon>
    </lineage>
</organism>
<dbReference type="Proteomes" id="UP000501379">
    <property type="component" value="Chromosome"/>
</dbReference>
<dbReference type="RefSeq" id="WP_173205060.1">
    <property type="nucleotide sequence ID" value="NZ_CP053697.2"/>
</dbReference>
<gene>
    <name evidence="1" type="ORF">HNE05_05075</name>
</gene>
<accession>A0A6M8FRM1</accession>